<organism evidence="2 3">
    <name type="scientific">Thermosporothrix hazakensis</name>
    <dbReference type="NCBI Taxonomy" id="644383"/>
    <lineage>
        <taxon>Bacteria</taxon>
        <taxon>Bacillati</taxon>
        <taxon>Chloroflexota</taxon>
        <taxon>Ktedonobacteria</taxon>
        <taxon>Ktedonobacterales</taxon>
        <taxon>Thermosporotrichaceae</taxon>
        <taxon>Thermosporothrix</taxon>
    </lineage>
</organism>
<evidence type="ECO:0000256" key="1">
    <source>
        <dbReference type="SAM" id="MobiDB-lite"/>
    </source>
</evidence>
<evidence type="ECO:0000313" key="3">
    <source>
        <dbReference type="Proteomes" id="UP000248806"/>
    </source>
</evidence>
<feature type="compositionally biased region" description="Acidic residues" evidence="1">
    <location>
        <begin position="31"/>
        <end position="47"/>
    </location>
</feature>
<dbReference type="AlphaFoldDB" id="A0A326U0Q3"/>
<protein>
    <submittedName>
        <fullName evidence="2">Uncharacterized protein</fullName>
    </submittedName>
</protein>
<proteinExistence type="predicted"/>
<evidence type="ECO:0000313" key="2">
    <source>
        <dbReference type="EMBL" id="PZW24044.1"/>
    </source>
</evidence>
<dbReference type="RefSeq" id="WP_170142850.1">
    <property type="nucleotide sequence ID" value="NZ_BIFX01000002.1"/>
</dbReference>
<reference evidence="2 3" key="1">
    <citation type="submission" date="2018-06" db="EMBL/GenBank/DDBJ databases">
        <title>Genomic Encyclopedia of Archaeal and Bacterial Type Strains, Phase II (KMG-II): from individual species to whole genera.</title>
        <authorList>
            <person name="Goeker M."/>
        </authorList>
    </citation>
    <scope>NUCLEOTIDE SEQUENCE [LARGE SCALE GENOMIC DNA]</scope>
    <source>
        <strain evidence="2 3">ATCC BAA-1881</strain>
    </source>
</reference>
<dbReference type="Proteomes" id="UP000248806">
    <property type="component" value="Unassembled WGS sequence"/>
</dbReference>
<keyword evidence="3" id="KW-1185">Reference proteome</keyword>
<dbReference type="EMBL" id="QKUF01000023">
    <property type="protein sequence ID" value="PZW24044.1"/>
    <property type="molecule type" value="Genomic_DNA"/>
</dbReference>
<accession>A0A326U0Q3</accession>
<gene>
    <name evidence="2" type="ORF">EI42_04735</name>
</gene>
<sequence length="55" mass="6438">MPHFEASTQWHDEALHVWSRIHTISFTLSDYDGDDNDDDDVDESEESNSDKRLLD</sequence>
<comment type="caution">
    <text evidence="2">The sequence shown here is derived from an EMBL/GenBank/DDBJ whole genome shotgun (WGS) entry which is preliminary data.</text>
</comment>
<feature type="region of interest" description="Disordered" evidence="1">
    <location>
        <begin position="29"/>
        <end position="55"/>
    </location>
</feature>
<name>A0A326U0Q3_THEHA</name>